<proteinExistence type="predicted"/>
<keyword evidence="4" id="KW-1185">Reference proteome</keyword>
<sequence length="366" mass="40421">MAPFKVNLASGLAVASYMIYRYPKTTWPVLKYLAYIGSTVVGLTAAGLWYYQQSMLYPASFPEGSRRDVPNPYEVFGMPYTEVTLTTPDKVSLAAYFIPARPPFEAKSLLALRSAAKAKLGVRGNNEKEVIDPAIAEGKLGKDGEDYAKSRPTVIMYHANAGNMGHRLPLARVFWESIGCNVFMLSYRGYGKSEGTPSEKGLRIDAQTALDYVRQHPLLSKTKVIVYGQSIGGCVSVDVASRNGDKVDAVIIENAPFSLKSLIPFVMPLAGPFLHIPFLLSEKWDAQLSVPSIPPQTPFLALVGGKDEIVHSTQMPMYKKLREKAGGKITWKLFPNGQHNDTYAQPGYWQAVKDFIEEEVTKGEKK</sequence>
<evidence type="ECO:0000313" key="3">
    <source>
        <dbReference type="EMBL" id="KAG7529744.1"/>
    </source>
</evidence>
<dbReference type="EMBL" id="JABELV010000137">
    <property type="protein sequence ID" value="KAG7529744.1"/>
    <property type="molecule type" value="Genomic_DNA"/>
</dbReference>
<feature type="transmembrane region" description="Helical" evidence="1">
    <location>
        <begin position="32"/>
        <end position="51"/>
    </location>
</feature>
<dbReference type="GO" id="GO:0016020">
    <property type="term" value="C:membrane"/>
    <property type="evidence" value="ECO:0007669"/>
    <property type="project" value="TreeGrafter"/>
</dbReference>
<dbReference type="PANTHER" id="PTHR12277:SF81">
    <property type="entry name" value="PROTEIN ABHD13"/>
    <property type="match status" value="1"/>
</dbReference>
<dbReference type="AlphaFoldDB" id="A0A8K0JI73"/>
<dbReference type="Proteomes" id="UP000812966">
    <property type="component" value="Unassembled WGS sequence"/>
</dbReference>
<dbReference type="GO" id="GO:0008474">
    <property type="term" value="F:palmitoyl-(protein) hydrolase activity"/>
    <property type="evidence" value="ECO:0007669"/>
    <property type="project" value="TreeGrafter"/>
</dbReference>
<keyword evidence="1" id="KW-0472">Membrane</keyword>
<dbReference type="Pfam" id="PF00561">
    <property type="entry name" value="Abhydrolase_1"/>
    <property type="match status" value="1"/>
</dbReference>
<dbReference type="InterPro" id="IPR029058">
    <property type="entry name" value="AB_hydrolase_fold"/>
</dbReference>
<keyword evidence="1" id="KW-0812">Transmembrane</keyword>
<dbReference type="InterPro" id="IPR000073">
    <property type="entry name" value="AB_hydrolase_1"/>
</dbReference>
<reference evidence="3" key="1">
    <citation type="submission" date="2020-04" db="EMBL/GenBank/DDBJ databases">
        <title>Analysis of mating type loci in Filobasidium floriforme.</title>
        <authorList>
            <person name="Nowrousian M."/>
        </authorList>
    </citation>
    <scope>NUCLEOTIDE SEQUENCE</scope>
    <source>
        <strain evidence="3">CBS 6242</strain>
    </source>
</reference>
<evidence type="ECO:0000313" key="4">
    <source>
        <dbReference type="Proteomes" id="UP000812966"/>
    </source>
</evidence>
<keyword evidence="1" id="KW-1133">Transmembrane helix</keyword>
<name>A0A8K0JI73_9TREE</name>
<gene>
    <name evidence="3" type="ORF">FFLO_05433</name>
</gene>
<dbReference type="Gene3D" id="3.40.50.1820">
    <property type="entry name" value="alpha/beta hydrolase"/>
    <property type="match status" value="1"/>
</dbReference>
<dbReference type="SUPFAM" id="SSF53474">
    <property type="entry name" value="alpha/beta-Hydrolases"/>
    <property type="match status" value="1"/>
</dbReference>
<protein>
    <recommendedName>
        <fullName evidence="2">AB hydrolase-1 domain-containing protein</fullName>
    </recommendedName>
</protein>
<organism evidence="3 4">
    <name type="scientific">Filobasidium floriforme</name>
    <dbReference type="NCBI Taxonomy" id="5210"/>
    <lineage>
        <taxon>Eukaryota</taxon>
        <taxon>Fungi</taxon>
        <taxon>Dikarya</taxon>
        <taxon>Basidiomycota</taxon>
        <taxon>Agaricomycotina</taxon>
        <taxon>Tremellomycetes</taxon>
        <taxon>Filobasidiales</taxon>
        <taxon>Filobasidiaceae</taxon>
        <taxon>Filobasidium</taxon>
    </lineage>
</organism>
<accession>A0A8K0JI73</accession>
<evidence type="ECO:0000259" key="2">
    <source>
        <dbReference type="Pfam" id="PF00561"/>
    </source>
</evidence>
<feature type="domain" description="AB hydrolase-1" evidence="2">
    <location>
        <begin position="152"/>
        <end position="258"/>
    </location>
</feature>
<dbReference type="PANTHER" id="PTHR12277">
    <property type="entry name" value="ALPHA/BETA HYDROLASE DOMAIN-CONTAINING PROTEIN"/>
    <property type="match status" value="1"/>
</dbReference>
<evidence type="ECO:0000256" key="1">
    <source>
        <dbReference type="SAM" id="Phobius"/>
    </source>
</evidence>
<comment type="caution">
    <text evidence="3">The sequence shown here is derived from an EMBL/GenBank/DDBJ whole genome shotgun (WGS) entry which is preliminary data.</text>
</comment>